<evidence type="ECO:0000256" key="4">
    <source>
        <dbReference type="ARBA" id="ARBA00023242"/>
    </source>
</evidence>
<comment type="subcellular location">
    <subcellularLocation>
        <location evidence="1">Nucleus</location>
        <location evidence="1">Nuclear pore complex</location>
    </subcellularLocation>
</comment>
<evidence type="ECO:0000256" key="3">
    <source>
        <dbReference type="ARBA" id="ARBA00023132"/>
    </source>
</evidence>
<keyword evidence="3" id="KW-0906">Nuclear pore complex</keyword>
<feature type="region of interest" description="Disordered" evidence="5">
    <location>
        <begin position="163"/>
        <end position="190"/>
    </location>
</feature>
<keyword evidence="3" id="KW-0509">mRNA transport</keyword>
<dbReference type="InterPro" id="IPR025574">
    <property type="entry name" value="Nucleoporin_FG_rpt"/>
</dbReference>
<keyword evidence="8" id="KW-1185">Reference proteome</keyword>
<dbReference type="GO" id="GO:0006999">
    <property type="term" value="P:nuclear pore organization"/>
    <property type="evidence" value="ECO:0007669"/>
    <property type="project" value="TreeGrafter"/>
</dbReference>
<name>A0A238FAD0_9BASI</name>
<feature type="compositionally biased region" description="Polar residues" evidence="5">
    <location>
        <begin position="112"/>
        <end position="122"/>
    </location>
</feature>
<dbReference type="PANTHER" id="PTHR13000:SF0">
    <property type="entry name" value="NUCLEOPORIN P54"/>
    <property type="match status" value="1"/>
</dbReference>
<dbReference type="GO" id="GO:0017056">
    <property type="term" value="F:structural constituent of nuclear pore"/>
    <property type="evidence" value="ECO:0007669"/>
    <property type="project" value="TreeGrafter"/>
</dbReference>
<feature type="compositionally biased region" description="Low complexity" evidence="5">
    <location>
        <begin position="126"/>
        <end position="137"/>
    </location>
</feature>
<protein>
    <submittedName>
        <fullName evidence="7">BQ2448_3572 protein</fullName>
    </submittedName>
</protein>
<feature type="region of interest" description="Disordered" evidence="5">
    <location>
        <begin position="28"/>
        <end position="55"/>
    </location>
</feature>
<evidence type="ECO:0000256" key="1">
    <source>
        <dbReference type="ARBA" id="ARBA00004567"/>
    </source>
</evidence>
<evidence type="ECO:0000256" key="2">
    <source>
        <dbReference type="ARBA" id="ARBA00022448"/>
    </source>
</evidence>
<proteinExistence type="predicted"/>
<dbReference type="EMBL" id="FMSP01000006">
    <property type="protein sequence ID" value="SCV70810.1"/>
    <property type="molecule type" value="Genomic_DNA"/>
</dbReference>
<evidence type="ECO:0000313" key="7">
    <source>
        <dbReference type="EMBL" id="SCV70810.1"/>
    </source>
</evidence>
<organism evidence="7 8">
    <name type="scientific">Microbotryum intermedium</name>
    <dbReference type="NCBI Taxonomy" id="269621"/>
    <lineage>
        <taxon>Eukaryota</taxon>
        <taxon>Fungi</taxon>
        <taxon>Dikarya</taxon>
        <taxon>Basidiomycota</taxon>
        <taxon>Pucciniomycotina</taxon>
        <taxon>Microbotryomycetes</taxon>
        <taxon>Microbotryales</taxon>
        <taxon>Microbotryaceae</taxon>
        <taxon>Microbotryum</taxon>
    </lineage>
</organism>
<dbReference type="STRING" id="269621.A0A238FAD0"/>
<dbReference type="GO" id="GO:0044613">
    <property type="term" value="C:nuclear pore central transport channel"/>
    <property type="evidence" value="ECO:0007669"/>
    <property type="project" value="TreeGrafter"/>
</dbReference>
<keyword evidence="3" id="KW-0653">Protein transport</keyword>
<keyword evidence="4" id="KW-0539">Nucleus</keyword>
<feature type="compositionally biased region" description="Low complexity" evidence="5">
    <location>
        <begin position="178"/>
        <end position="190"/>
    </location>
</feature>
<dbReference type="Proteomes" id="UP000198372">
    <property type="component" value="Unassembled WGS sequence"/>
</dbReference>
<dbReference type="InterPro" id="IPR025712">
    <property type="entry name" value="Nup54_alpha-helical_dom"/>
</dbReference>
<dbReference type="GO" id="GO:0036228">
    <property type="term" value="P:protein localization to nuclear inner membrane"/>
    <property type="evidence" value="ECO:0007669"/>
    <property type="project" value="TreeGrafter"/>
</dbReference>
<keyword evidence="2" id="KW-0813">Transport</keyword>
<feature type="compositionally biased region" description="Polar residues" evidence="5">
    <location>
        <begin position="164"/>
        <end position="177"/>
    </location>
</feature>
<evidence type="ECO:0000313" key="8">
    <source>
        <dbReference type="Proteomes" id="UP000198372"/>
    </source>
</evidence>
<reference evidence="8" key="1">
    <citation type="submission" date="2016-09" db="EMBL/GenBank/DDBJ databases">
        <authorList>
            <person name="Jeantristanb JTB J.-T."/>
            <person name="Ricardo R."/>
        </authorList>
    </citation>
    <scope>NUCLEOTIDE SEQUENCE [LARGE SCALE GENOMIC DNA]</scope>
</reference>
<dbReference type="InterPro" id="IPR024864">
    <property type="entry name" value="Nup54/Nup57/Nup44"/>
</dbReference>
<dbReference type="Pfam" id="PF13634">
    <property type="entry name" value="Nucleoporin_FG"/>
    <property type="match status" value="2"/>
</dbReference>
<sequence length="511" mass="52500">MSFSFGTPAATANKIPDFTASARAASTPTATPSLFGSAPTSTPAPTGGLFGATPTSTAGTTGSLFGGFGATTSQAPATPAGGGLFGGSTTGAGMFGASSTTTSQAPATTSLFGQQQSTTTTPGLFGASTSAATPGGSSLFGATSQPGATSSLFGASTAPAGQSLFGQSQQAPSFSFGASNQAQQQANNAAQPAVTAAPLFGQSQSAATASLFGSKSASSSLFASNSTFGVQPNPAVQPQPPMPKLGDPYPPPNPNERPIESRIEAIKSAWDPQDPKCRFQTYFYNEPAPLNNVKMYGRPPQGTDEKAWQKAVRENPDPEKLVPAIAIGFAAIQTRIESQQKQALAHQALLGEIRAHLSELSSTHSLVTSLRTLRATQTATALQARILALVAKVSALTPSRNASVRSEEDAMRVRLESMAGDAERAQGRANELWSGVGAVKARKQALAGEREWAVVDEEGLRQVLEILASQQAGLDHLTKTLQNAAGDVEVINEAFGLSTRSPSSVNNTLRI</sequence>
<dbReference type="AlphaFoldDB" id="A0A238FAD0"/>
<dbReference type="Pfam" id="PF13874">
    <property type="entry name" value="Nup54"/>
    <property type="match status" value="1"/>
</dbReference>
<feature type="domain" description="Nucleoporin Nup54 alpha-helical" evidence="6">
    <location>
        <begin position="299"/>
        <end position="434"/>
    </location>
</feature>
<evidence type="ECO:0000256" key="5">
    <source>
        <dbReference type="SAM" id="MobiDB-lite"/>
    </source>
</evidence>
<accession>A0A238FAD0</accession>
<keyword evidence="3" id="KW-0811">Translocation</keyword>
<dbReference type="OrthoDB" id="6162375at2759"/>
<gene>
    <name evidence="7" type="ORF">BQ2448_3572</name>
</gene>
<feature type="region of interest" description="Disordered" evidence="5">
    <location>
        <begin position="112"/>
        <end position="143"/>
    </location>
</feature>
<dbReference type="GO" id="GO:0006607">
    <property type="term" value="P:NLS-bearing protein import into nucleus"/>
    <property type="evidence" value="ECO:0007669"/>
    <property type="project" value="TreeGrafter"/>
</dbReference>
<evidence type="ECO:0000259" key="6">
    <source>
        <dbReference type="Pfam" id="PF13874"/>
    </source>
</evidence>
<dbReference type="PANTHER" id="PTHR13000">
    <property type="entry name" value="NUCLEOPORIN P54"/>
    <property type="match status" value="1"/>
</dbReference>